<evidence type="ECO:0000256" key="5">
    <source>
        <dbReference type="ARBA" id="ARBA00023163"/>
    </source>
</evidence>
<keyword evidence="3" id="KW-0805">Transcription regulation</keyword>
<dbReference type="GO" id="GO:0043565">
    <property type="term" value="F:sequence-specific DNA binding"/>
    <property type="evidence" value="ECO:0007669"/>
    <property type="project" value="InterPro"/>
</dbReference>
<dbReference type="Pfam" id="PF00158">
    <property type="entry name" value="Sigma54_activat"/>
    <property type="match status" value="1"/>
</dbReference>
<dbReference type="InterPro" id="IPR025943">
    <property type="entry name" value="Sigma_54_int_dom_ATP-bd_2"/>
</dbReference>
<accession>A0A3N2DDV5</accession>
<dbReference type="PANTHER" id="PTHR32071:SF35">
    <property type="entry name" value="ANAEROBIC NITRIC OXIDE REDUCTASE TRANSCRIPTION REGULATOR NORR"/>
    <property type="match status" value="1"/>
</dbReference>
<keyword evidence="5" id="KW-0804">Transcription</keyword>
<dbReference type="InterPro" id="IPR003018">
    <property type="entry name" value="GAF"/>
</dbReference>
<organism evidence="8 9">
    <name type="scientific">Sinobacterium caligoides</name>
    <dbReference type="NCBI Taxonomy" id="933926"/>
    <lineage>
        <taxon>Bacteria</taxon>
        <taxon>Pseudomonadati</taxon>
        <taxon>Pseudomonadota</taxon>
        <taxon>Gammaproteobacteria</taxon>
        <taxon>Cellvibrionales</taxon>
        <taxon>Spongiibacteraceae</taxon>
        <taxon>Sinobacterium</taxon>
    </lineage>
</organism>
<dbReference type="Pfam" id="PF25601">
    <property type="entry name" value="AAA_lid_14"/>
    <property type="match status" value="1"/>
</dbReference>
<keyword evidence="1" id="KW-0547">Nucleotide-binding</keyword>
<dbReference type="Gene3D" id="3.30.450.40">
    <property type="match status" value="1"/>
</dbReference>
<keyword evidence="9" id="KW-1185">Reference proteome</keyword>
<name>A0A3N2DDV5_9GAMM</name>
<dbReference type="CDD" id="cd00009">
    <property type="entry name" value="AAA"/>
    <property type="match status" value="1"/>
</dbReference>
<dbReference type="PROSITE" id="PS50030">
    <property type="entry name" value="UBA"/>
    <property type="match status" value="1"/>
</dbReference>
<dbReference type="PROSITE" id="PS00688">
    <property type="entry name" value="SIGMA54_INTERACT_3"/>
    <property type="match status" value="1"/>
</dbReference>
<sequence>MISDHYIDIVEDLAHPLSGAERYERLLTAIRQSIPCDAIALLQLHDDYLRPVAFFGLNPETAGRRFVLSQHPRLAHILTSRSIVRFESDSDMPDPYDGLVQTVDGELHVHDCMGVSIYIDEQPWGVITLDAMRPGQFDDVPPQAQLSAITLTRAVITVAQHIQKLEQRLVHGSEVTAGLSRDVVKNEIIGSSTAMKQLLEEIDTVAKTPLTVLIQGETGVGKEIIAQHLHLRSDRAEQAMVQINCAALPETLAEAELFGHTKGAFTGATEARSGRFELADGGTLLLDEVGEIPLALQAKLLRALQEGEIQRVGSDDIIKVDVRILAATNRDLKAEVKAGRFRADLYHRLSVFPITIPTLQQRGNDVLLLAENFLERDQFRLNIKKLILSHEAKQALLNYDWPGNVRELEHLLSRAALKAKIHQHDSDIIHIDTDNLGLDHALPTAITTVDEKVKQTPKGLSLKLSIDGFQRQLIIEALAKNHGNVSAAARQLSVHRSNLLRLMKRLGIHQAEPKTTVYRA</sequence>
<dbReference type="InterPro" id="IPR027417">
    <property type="entry name" value="P-loop_NTPase"/>
</dbReference>
<dbReference type="AlphaFoldDB" id="A0A3N2DDV5"/>
<dbReference type="Proteomes" id="UP000275394">
    <property type="component" value="Unassembled WGS sequence"/>
</dbReference>
<protein>
    <submittedName>
        <fullName evidence="8">Anaerobic nitric oxide reductase transcription regulator</fullName>
    </submittedName>
</protein>
<dbReference type="Gene3D" id="1.10.8.60">
    <property type="match status" value="1"/>
</dbReference>
<reference evidence="8 9" key="1">
    <citation type="submission" date="2018-11" db="EMBL/GenBank/DDBJ databases">
        <title>Genomic Encyclopedia of Type Strains, Phase IV (KMG-IV): sequencing the most valuable type-strain genomes for metagenomic binning, comparative biology and taxonomic classification.</title>
        <authorList>
            <person name="Goeker M."/>
        </authorList>
    </citation>
    <scope>NUCLEOTIDE SEQUENCE [LARGE SCALE GENOMIC DNA]</scope>
    <source>
        <strain evidence="8 9">DSM 100316</strain>
    </source>
</reference>
<dbReference type="InterPro" id="IPR058031">
    <property type="entry name" value="AAA_lid_NorR"/>
</dbReference>
<dbReference type="SMART" id="SM00382">
    <property type="entry name" value="AAA"/>
    <property type="match status" value="1"/>
</dbReference>
<dbReference type="PROSITE" id="PS50045">
    <property type="entry name" value="SIGMA54_INTERACT_4"/>
    <property type="match status" value="1"/>
</dbReference>
<dbReference type="GO" id="GO:0006355">
    <property type="term" value="P:regulation of DNA-templated transcription"/>
    <property type="evidence" value="ECO:0007669"/>
    <property type="project" value="InterPro"/>
</dbReference>
<proteinExistence type="predicted"/>
<evidence type="ECO:0000259" key="6">
    <source>
        <dbReference type="PROSITE" id="PS50030"/>
    </source>
</evidence>
<dbReference type="OrthoDB" id="9804019at2"/>
<comment type="caution">
    <text evidence="8">The sequence shown here is derived from an EMBL/GenBank/DDBJ whole genome shotgun (WGS) entry which is preliminary data.</text>
</comment>
<dbReference type="Pfam" id="PF02954">
    <property type="entry name" value="HTH_8"/>
    <property type="match status" value="1"/>
</dbReference>
<feature type="domain" description="UBA" evidence="6">
    <location>
        <begin position="448"/>
        <end position="495"/>
    </location>
</feature>
<dbReference type="PANTHER" id="PTHR32071">
    <property type="entry name" value="TRANSCRIPTIONAL REGULATORY PROTEIN"/>
    <property type="match status" value="1"/>
</dbReference>
<dbReference type="Pfam" id="PF01590">
    <property type="entry name" value="GAF"/>
    <property type="match status" value="1"/>
</dbReference>
<dbReference type="SUPFAM" id="SSF52540">
    <property type="entry name" value="P-loop containing nucleoside triphosphate hydrolases"/>
    <property type="match status" value="1"/>
</dbReference>
<dbReference type="FunFam" id="3.40.50.300:FF:000006">
    <property type="entry name" value="DNA-binding transcriptional regulator NtrC"/>
    <property type="match status" value="1"/>
</dbReference>
<gene>
    <name evidence="8" type="ORF">EDC56_3638</name>
</gene>
<dbReference type="InterPro" id="IPR029016">
    <property type="entry name" value="GAF-like_dom_sf"/>
</dbReference>
<evidence type="ECO:0000259" key="7">
    <source>
        <dbReference type="PROSITE" id="PS50045"/>
    </source>
</evidence>
<evidence type="ECO:0000256" key="4">
    <source>
        <dbReference type="ARBA" id="ARBA00023125"/>
    </source>
</evidence>
<evidence type="ECO:0000313" key="9">
    <source>
        <dbReference type="Proteomes" id="UP000275394"/>
    </source>
</evidence>
<dbReference type="SUPFAM" id="SSF55781">
    <property type="entry name" value="GAF domain-like"/>
    <property type="match status" value="1"/>
</dbReference>
<dbReference type="InterPro" id="IPR015940">
    <property type="entry name" value="UBA"/>
</dbReference>
<dbReference type="InterPro" id="IPR025944">
    <property type="entry name" value="Sigma_54_int_dom_CS"/>
</dbReference>
<evidence type="ECO:0000256" key="1">
    <source>
        <dbReference type="ARBA" id="ARBA00022741"/>
    </source>
</evidence>
<dbReference type="Gene3D" id="1.10.10.60">
    <property type="entry name" value="Homeodomain-like"/>
    <property type="match status" value="1"/>
</dbReference>
<evidence type="ECO:0000313" key="8">
    <source>
        <dbReference type="EMBL" id="ROR97969.1"/>
    </source>
</evidence>
<keyword evidence="2" id="KW-0067">ATP-binding</keyword>
<dbReference type="InterPro" id="IPR009057">
    <property type="entry name" value="Homeodomain-like_sf"/>
</dbReference>
<dbReference type="PRINTS" id="PR01590">
    <property type="entry name" value="HTHFIS"/>
</dbReference>
<dbReference type="InterPro" id="IPR025662">
    <property type="entry name" value="Sigma_54_int_dom_ATP-bd_1"/>
</dbReference>
<dbReference type="SUPFAM" id="SSF46689">
    <property type="entry name" value="Homeodomain-like"/>
    <property type="match status" value="1"/>
</dbReference>
<evidence type="ECO:0000256" key="3">
    <source>
        <dbReference type="ARBA" id="ARBA00023015"/>
    </source>
</evidence>
<dbReference type="EMBL" id="RKHR01000008">
    <property type="protein sequence ID" value="ROR97969.1"/>
    <property type="molecule type" value="Genomic_DNA"/>
</dbReference>
<feature type="domain" description="Sigma-54 factor interaction" evidence="7">
    <location>
        <begin position="188"/>
        <end position="417"/>
    </location>
</feature>
<dbReference type="PROSITE" id="PS00676">
    <property type="entry name" value="SIGMA54_INTERACT_2"/>
    <property type="match status" value="1"/>
</dbReference>
<dbReference type="NCBIfam" id="NF003451">
    <property type="entry name" value="PRK05022.1"/>
    <property type="match status" value="1"/>
</dbReference>
<dbReference type="Gene3D" id="3.40.50.300">
    <property type="entry name" value="P-loop containing nucleotide triphosphate hydrolases"/>
    <property type="match status" value="1"/>
</dbReference>
<dbReference type="GO" id="GO:0005524">
    <property type="term" value="F:ATP binding"/>
    <property type="evidence" value="ECO:0007669"/>
    <property type="project" value="UniProtKB-KW"/>
</dbReference>
<dbReference type="PROSITE" id="PS00675">
    <property type="entry name" value="SIGMA54_INTERACT_1"/>
    <property type="match status" value="1"/>
</dbReference>
<evidence type="ECO:0000256" key="2">
    <source>
        <dbReference type="ARBA" id="ARBA00022840"/>
    </source>
</evidence>
<keyword evidence="4" id="KW-0238">DNA-binding</keyword>
<dbReference type="InterPro" id="IPR003593">
    <property type="entry name" value="AAA+_ATPase"/>
</dbReference>
<dbReference type="InterPro" id="IPR002197">
    <property type="entry name" value="HTH_Fis"/>
</dbReference>
<dbReference type="InterPro" id="IPR002078">
    <property type="entry name" value="Sigma_54_int"/>
</dbReference>